<organism evidence="8 9">
    <name type="scientific">Conoideocrella luteorostrata</name>
    <dbReference type="NCBI Taxonomy" id="1105319"/>
    <lineage>
        <taxon>Eukaryota</taxon>
        <taxon>Fungi</taxon>
        <taxon>Dikarya</taxon>
        <taxon>Ascomycota</taxon>
        <taxon>Pezizomycotina</taxon>
        <taxon>Sordariomycetes</taxon>
        <taxon>Hypocreomycetidae</taxon>
        <taxon>Hypocreales</taxon>
        <taxon>Clavicipitaceae</taxon>
        <taxon>Conoideocrella</taxon>
    </lineage>
</organism>
<comment type="cofactor">
    <cofactor evidence="1 6">
        <name>FAD</name>
        <dbReference type="ChEBI" id="CHEBI:57692"/>
    </cofactor>
</comment>
<comment type="caution">
    <text evidence="8">The sequence shown here is derived from an EMBL/GenBank/DDBJ whole genome shotgun (WGS) entry which is preliminary data.</text>
</comment>
<dbReference type="EC" id="1.4.3.-" evidence="6"/>
<evidence type="ECO:0000313" key="9">
    <source>
        <dbReference type="Proteomes" id="UP001251528"/>
    </source>
</evidence>
<evidence type="ECO:0000256" key="5">
    <source>
        <dbReference type="PIRSR" id="PIRSR601613-1"/>
    </source>
</evidence>
<dbReference type="GO" id="GO:0097621">
    <property type="term" value="F:monoamine oxidase activity"/>
    <property type="evidence" value="ECO:0007669"/>
    <property type="project" value="UniProtKB-EC"/>
</dbReference>
<evidence type="ECO:0000256" key="6">
    <source>
        <dbReference type="RuleBase" id="RU362067"/>
    </source>
</evidence>
<dbReference type="EMBL" id="JASWJB010000035">
    <property type="protein sequence ID" value="KAK2608638.1"/>
    <property type="molecule type" value="Genomic_DNA"/>
</dbReference>
<reference evidence="8" key="1">
    <citation type="submission" date="2023-06" db="EMBL/GenBank/DDBJ databases">
        <title>Conoideocrella luteorostrata (Hypocreales: Clavicipitaceae), a potential biocontrol fungus for elongate hemlock scale in United States Christmas tree production areas.</title>
        <authorList>
            <person name="Barrett H."/>
            <person name="Lovett B."/>
            <person name="Macias A.M."/>
            <person name="Stajich J.E."/>
            <person name="Kasson M.T."/>
        </authorList>
    </citation>
    <scope>NUCLEOTIDE SEQUENCE</scope>
    <source>
        <strain evidence="8">ARSEF 14590</strain>
    </source>
</reference>
<evidence type="ECO:0000313" key="8">
    <source>
        <dbReference type="EMBL" id="KAK2608638.1"/>
    </source>
</evidence>
<dbReference type="InterPro" id="IPR001613">
    <property type="entry name" value="Flavin_amine_oxidase"/>
</dbReference>
<dbReference type="InterPro" id="IPR050703">
    <property type="entry name" value="Flavin_MAO"/>
</dbReference>
<dbReference type="Gene3D" id="1.10.405.10">
    <property type="entry name" value="Guanine Nucleotide Dissociation Inhibitor, domain 1"/>
    <property type="match status" value="1"/>
</dbReference>
<dbReference type="InterPro" id="IPR036188">
    <property type="entry name" value="FAD/NAD-bd_sf"/>
</dbReference>
<feature type="binding site" evidence="5">
    <location>
        <begin position="34"/>
        <end position="35"/>
    </location>
    <ligand>
        <name>FAD</name>
        <dbReference type="ChEBI" id="CHEBI:57692"/>
    </ligand>
</feature>
<feature type="binding site" evidence="5">
    <location>
        <position position="235"/>
    </location>
    <ligand>
        <name>FAD</name>
        <dbReference type="ChEBI" id="CHEBI:57692"/>
    </ligand>
</feature>
<dbReference type="Pfam" id="PF01593">
    <property type="entry name" value="Amino_oxidase"/>
    <property type="match status" value="1"/>
</dbReference>
<dbReference type="PRINTS" id="PR00757">
    <property type="entry name" value="AMINEOXDASEF"/>
</dbReference>
<dbReference type="Gene3D" id="3.50.50.60">
    <property type="entry name" value="FAD/NAD(P)-binding domain"/>
    <property type="match status" value="1"/>
</dbReference>
<keyword evidence="6" id="KW-0274">FAD</keyword>
<name>A0AAJ0CXH2_9HYPO</name>
<keyword evidence="3 6" id="KW-0560">Oxidoreductase</keyword>
<evidence type="ECO:0000256" key="3">
    <source>
        <dbReference type="ARBA" id="ARBA00023002"/>
    </source>
</evidence>
<dbReference type="SUPFAM" id="SSF54373">
    <property type="entry name" value="FAD-linked reductases, C-terminal domain"/>
    <property type="match status" value="1"/>
</dbReference>
<accession>A0AAJ0CXH2</accession>
<sequence length="454" mass="50028">MSAEFDCIIVGAGYAGLSAAKTLSENGKSILLLEARDRVGGRVWTKHLEDGTYEDYGGMFLGVQQPNMHKLAEEFSIATYNVNIKGKSVFRNRGQCKTYSSSLLPPLPILGLVDAGKVVKTFERMSARVDLEEPWKTEKAMELDHQTVAEWVRSKMWTKSGRDLTRMAFELIWGCDTSQVSMLHALWYCKSGVSLTVLGTIDQGAQMELMVGGGQAIANCIHKKLGDAVHLEEPVISVDDDEKDSHAVVKTRKGQYRGRQVVFATPQPHILQVAFTPALPQQKVKLIESMLMGKYWKVVATYASPFWRDLGLRGEVISPDGYLGMIADATPLNSNCGMVIAFVTGSKAIKFLDMSNDKREEIVRAELEDSFGKQGRHPTKLSIHTMMHEPWSGGCPTAVPIPGTWTSLGSWMRKPVGRVHWAGTETATKWSGYMEGAVNSGLRAGEEVLAKLDG</sequence>
<feature type="binding site" evidence="5">
    <location>
        <position position="342"/>
    </location>
    <ligand>
        <name>substrate</name>
    </ligand>
</feature>
<evidence type="ECO:0000256" key="2">
    <source>
        <dbReference type="ARBA" id="ARBA00005995"/>
    </source>
</evidence>
<protein>
    <recommendedName>
        <fullName evidence="6">Amine oxidase</fullName>
        <ecNumber evidence="6">1.4.3.-</ecNumber>
    </recommendedName>
</protein>
<keyword evidence="6" id="KW-0285">Flavoprotein</keyword>
<gene>
    <name evidence="8" type="ORF">QQS21_002867</name>
</gene>
<dbReference type="PANTHER" id="PTHR43563:SF1">
    <property type="entry name" value="AMINE OXIDASE [FLAVIN-CONTAINING] B"/>
    <property type="match status" value="1"/>
</dbReference>
<comment type="catalytic activity">
    <reaction evidence="4">
        <text>a secondary aliphatic amine + O2 + H2O = a primary amine + an aldehyde + H2O2</text>
        <dbReference type="Rhea" id="RHEA:26414"/>
        <dbReference type="ChEBI" id="CHEBI:15377"/>
        <dbReference type="ChEBI" id="CHEBI:15379"/>
        <dbReference type="ChEBI" id="CHEBI:16240"/>
        <dbReference type="ChEBI" id="CHEBI:17478"/>
        <dbReference type="ChEBI" id="CHEBI:58855"/>
        <dbReference type="ChEBI" id="CHEBI:65296"/>
        <dbReference type="EC" id="1.4.3.4"/>
    </reaction>
</comment>
<evidence type="ECO:0000256" key="1">
    <source>
        <dbReference type="ARBA" id="ARBA00001974"/>
    </source>
</evidence>
<proteinExistence type="inferred from homology"/>
<evidence type="ECO:0000256" key="4">
    <source>
        <dbReference type="ARBA" id="ARBA00048448"/>
    </source>
</evidence>
<dbReference type="InterPro" id="IPR002937">
    <property type="entry name" value="Amino_oxidase"/>
</dbReference>
<dbReference type="Gene3D" id="3.90.660.10">
    <property type="match status" value="1"/>
</dbReference>
<keyword evidence="9" id="KW-1185">Reference proteome</keyword>
<feature type="binding site" evidence="5">
    <location>
        <position position="425"/>
    </location>
    <ligand>
        <name>FAD</name>
        <dbReference type="ChEBI" id="CHEBI:57692"/>
    </ligand>
</feature>
<evidence type="ECO:0000259" key="7">
    <source>
        <dbReference type="Pfam" id="PF01593"/>
    </source>
</evidence>
<dbReference type="PANTHER" id="PTHR43563">
    <property type="entry name" value="AMINE OXIDASE"/>
    <property type="match status" value="1"/>
</dbReference>
<dbReference type="SUPFAM" id="SSF51905">
    <property type="entry name" value="FAD/NAD(P)-binding domain"/>
    <property type="match status" value="1"/>
</dbReference>
<feature type="domain" description="Amine oxidase" evidence="7">
    <location>
        <begin position="15"/>
        <end position="449"/>
    </location>
</feature>
<comment type="similarity">
    <text evidence="2 6">Belongs to the flavin monoamine oxidase family.</text>
</comment>
<dbReference type="AlphaFoldDB" id="A0AAJ0CXH2"/>
<dbReference type="Proteomes" id="UP001251528">
    <property type="component" value="Unassembled WGS sequence"/>
</dbReference>